<dbReference type="Proteomes" id="UP000886998">
    <property type="component" value="Unassembled WGS sequence"/>
</dbReference>
<evidence type="ECO:0000313" key="2">
    <source>
        <dbReference type="Proteomes" id="UP000886998"/>
    </source>
</evidence>
<name>A0A8X7CH83_9ARAC</name>
<dbReference type="AlphaFoldDB" id="A0A8X7CH83"/>
<accession>A0A8X7CH83</accession>
<organism evidence="1 2">
    <name type="scientific">Trichonephila inaurata madagascariensis</name>
    <dbReference type="NCBI Taxonomy" id="2747483"/>
    <lineage>
        <taxon>Eukaryota</taxon>
        <taxon>Metazoa</taxon>
        <taxon>Ecdysozoa</taxon>
        <taxon>Arthropoda</taxon>
        <taxon>Chelicerata</taxon>
        <taxon>Arachnida</taxon>
        <taxon>Araneae</taxon>
        <taxon>Araneomorphae</taxon>
        <taxon>Entelegynae</taxon>
        <taxon>Araneoidea</taxon>
        <taxon>Nephilidae</taxon>
        <taxon>Trichonephila</taxon>
        <taxon>Trichonephila inaurata</taxon>
    </lineage>
</organism>
<comment type="caution">
    <text evidence="1">The sequence shown here is derived from an EMBL/GenBank/DDBJ whole genome shotgun (WGS) entry which is preliminary data.</text>
</comment>
<protein>
    <submittedName>
        <fullName evidence="1">Uncharacterized protein</fullName>
    </submittedName>
</protein>
<proteinExistence type="predicted"/>
<evidence type="ECO:0000313" key="1">
    <source>
        <dbReference type="EMBL" id="GFY66681.1"/>
    </source>
</evidence>
<dbReference type="EMBL" id="BMAV01016192">
    <property type="protein sequence ID" value="GFY66681.1"/>
    <property type="molecule type" value="Genomic_DNA"/>
</dbReference>
<gene>
    <name evidence="1" type="ORF">TNIN_381351</name>
</gene>
<reference evidence="1" key="1">
    <citation type="submission" date="2020-08" db="EMBL/GenBank/DDBJ databases">
        <title>Multicomponent nature underlies the extraordinary mechanical properties of spider dragline silk.</title>
        <authorList>
            <person name="Kono N."/>
            <person name="Nakamura H."/>
            <person name="Mori M."/>
            <person name="Yoshida Y."/>
            <person name="Ohtoshi R."/>
            <person name="Malay A.D."/>
            <person name="Moran D.A.P."/>
            <person name="Tomita M."/>
            <person name="Numata K."/>
            <person name="Arakawa K."/>
        </authorList>
    </citation>
    <scope>NUCLEOTIDE SEQUENCE</scope>
</reference>
<sequence>MPNEKIRSDVVRRIWSLSTRSFFHFHTGHERSKVDAILATLPLQATQTSSLGIAMFDAPVSQRGSIIVNVVCDHRLFLKPGTSHRYFES</sequence>
<keyword evidence="2" id="KW-1185">Reference proteome</keyword>